<evidence type="ECO:0000313" key="2">
    <source>
        <dbReference type="EMBL" id="MBB3891366.1"/>
    </source>
</evidence>
<dbReference type="RefSeq" id="WP_183772164.1">
    <property type="nucleotide sequence ID" value="NZ_JACIDK010000002.1"/>
</dbReference>
<dbReference type="Proteomes" id="UP000530564">
    <property type="component" value="Unassembled WGS sequence"/>
</dbReference>
<dbReference type="PANTHER" id="PTHR43792">
    <property type="entry name" value="GNAT FAMILY, PUTATIVE (AFU_ORTHOLOGUE AFUA_3G00765)-RELATED-RELATED"/>
    <property type="match status" value="1"/>
</dbReference>
<dbReference type="Gene3D" id="3.40.630.30">
    <property type="match status" value="1"/>
</dbReference>
<dbReference type="EMBL" id="JACIDK010000002">
    <property type="protein sequence ID" value="MBB3891366.1"/>
    <property type="molecule type" value="Genomic_DNA"/>
</dbReference>
<dbReference type="InterPro" id="IPR051531">
    <property type="entry name" value="N-acetyltransferase"/>
</dbReference>
<gene>
    <name evidence="2" type="ORF">GGQ61_002083</name>
</gene>
<reference evidence="2 3" key="1">
    <citation type="submission" date="2020-08" db="EMBL/GenBank/DDBJ databases">
        <title>Genomic Encyclopedia of Type Strains, Phase IV (KMG-IV): sequencing the most valuable type-strain genomes for metagenomic binning, comparative biology and taxonomic classification.</title>
        <authorList>
            <person name="Goeker M."/>
        </authorList>
    </citation>
    <scope>NUCLEOTIDE SEQUENCE [LARGE SCALE GENOMIC DNA]</scope>
    <source>
        <strain evidence="2 3">DSM 21793</strain>
    </source>
</reference>
<evidence type="ECO:0000259" key="1">
    <source>
        <dbReference type="PROSITE" id="PS51186"/>
    </source>
</evidence>
<organism evidence="2 3">
    <name type="scientific">Phenylobacterium haematophilum</name>
    <dbReference type="NCBI Taxonomy" id="98513"/>
    <lineage>
        <taxon>Bacteria</taxon>
        <taxon>Pseudomonadati</taxon>
        <taxon>Pseudomonadota</taxon>
        <taxon>Alphaproteobacteria</taxon>
        <taxon>Caulobacterales</taxon>
        <taxon>Caulobacteraceae</taxon>
        <taxon>Phenylobacterium</taxon>
    </lineage>
</organism>
<evidence type="ECO:0000313" key="3">
    <source>
        <dbReference type="Proteomes" id="UP000530564"/>
    </source>
</evidence>
<sequence length="169" mass="17990">MILETTRLRLRPLAASDLDALCAIAADPQVMAHVGDGVPLSRAATALWINNAAASLMMSEVGSRAVVLRDSDALIGWVGLIPTPHPNRLELIYGFARAYWGRGYATEAARALLAACTPDAVDATIDPANLASWRILEKLGFIVVGEEEDEYGLPTLRLHLEIGESAAAG</sequence>
<dbReference type="SUPFAM" id="SSF55729">
    <property type="entry name" value="Acyl-CoA N-acyltransferases (Nat)"/>
    <property type="match status" value="1"/>
</dbReference>
<comment type="caution">
    <text evidence="2">The sequence shown here is derived from an EMBL/GenBank/DDBJ whole genome shotgun (WGS) entry which is preliminary data.</text>
</comment>
<dbReference type="InterPro" id="IPR000182">
    <property type="entry name" value="GNAT_dom"/>
</dbReference>
<feature type="domain" description="N-acetyltransferase" evidence="1">
    <location>
        <begin position="8"/>
        <end position="163"/>
    </location>
</feature>
<proteinExistence type="predicted"/>
<dbReference type="AlphaFoldDB" id="A0A839ZYC3"/>
<dbReference type="InterPro" id="IPR016181">
    <property type="entry name" value="Acyl_CoA_acyltransferase"/>
</dbReference>
<keyword evidence="3" id="KW-1185">Reference proteome</keyword>
<dbReference type="PANTHER" id="PTHR43792:SF1">
    <property type="entry name" value="N-ACETYLTRANSFERASE DOMAIN-CONTAINING PROTEIN"/>
    <property type="match status" value="1"/>
</dbReference>
<name>A0A839ZYC3_9CAUL</name>
<dbReference type="Pfam" id="PF13302">
    <property type="entry name" value="Acetyltransf_3"/>
    <property type="match status" value="1"/>
</dbReference>
<dbReference type="GO" id="GO:0016747">
    <property type="term" value="F:acyltransferase activity, transferring groups other than amino-acyl groups"/>
    <property type="evidence" value="ECO:0007669"/>
    <property type="project" value="InterPro"/>
</dbReference>
<accession>A0A839ZYC3</accession>
<dbReference type="PROSITE" id="PS51186">
    <property type="entry name" value="GNAT"/>
    <property type="match status" value="1"/>
</dbReference>
<keyword evidence="2" id="KW-0808">Transferase</keyword>
<protein>
    <submittedName>
        <fullName evidence="2">RimJ/RimL family protein N-acetyltransferase</fullName>
    </submittedName>
</protein>